<dbReference type="PANTHER" id="PTHR23112">
    <property type="entry name" value="G PROTEIN-COUPLED RECEPTOR 157-RELATED"/>
    <property type="match status" value="1"/>
</dbReference>
<feature type="transmembrane region" description="Helical" evidence="6">
    <location>
        <begin position="84"/>
        <end position="107"/>
    </location>
</feature>
<feature type="transmembrane region" description="Helical" evidence="6">
    <location>
        <begin position="119"/>
        <end position="141"/>
    </location>
</feature>
<evidence type="ECO:0000256" key="5">
    <source>
        <dbReference type="SAM" id="MobiDB-lite"/>
    </source>
</evidence>
<dbReference type="GO" id="GO:0007189">
    <property type="term" value="P:adenylate cyclase-activating G protein-coupled receptor signaling pathway"/>
    <property type="evidence" value="ECO:0007669"/>
    <property type="project" value="TreeGrafter"/>
</dbReference>
<keyword evidence="8" id="KW-0675">Receptor</keyword>
<name>A0A9W9G9C5_9EURO</name>
<dbReference type="Gene3D" id="1.20.1070.10">
    <property type="entry name" value="Rhodopsin 7-helix transmembrane proteins"/>
    <property type="match status" value="1"/>
</dbReference>
<dbReference type="AlphaFoldDB" id="A0A9W9G9C5"/>
<feature type="transmembrane region" description="Helical" evidence="6">
    <location>
        <begin position="285"/>
        <end position="304"/>
    </location>
</feature>
<feature type="domain" description="G-protein coupled receptors family 2 profile 2" evidence="7">
    <location>
        <begin position="12"/>
        <end position="197"/>
    </location>
</feature>
<dbReference type="PROSITE" id="PS50261">
    <property type="entry name" value="G_PROTEIN_RECEP_F2_4"/>
    <property type="match status" value="1"/>
</dbReference>
<dbReference type="GO" id="GO:0005886">
    <property type="term" value="C:plasma membrane"/>
    <property type="evidence" value="ECO:0007669"/>
    <property type="project" value="TreeGrafter"/>
</dbReference>
<evidence type="ECO:0000313" key="9">
    <source>
        <dbReference type="Proteomes" id="UP001141434"/>
    </source>
</evidence>
<keyword evidence="3 6" id="KW-1133">Transmembrane helix</keyword>
<dbReference type="GO" id="GO:0004930">
    <property type="term" value="F:G protein-coupled receptor activity"/>
    <property type="evidence" value="ECO:0007669"/>
    <property type="project" value="InterPro"/>
</dbReference>
<evidence type="ECO:0000259" key="7">
    <source>
        <dbReference type="PROSITE" id="PS50261"/>
    </source>
</evidence>
<dbReference type="InterPro" id="IPR000276">
    <property type="entry name" value="GPCR_Rhodpsn"/>
</dbReference>
<dbReference type="EMBL" id="JAPMSZ010000001">
    <property type="protein sequence ID" value="KAJ5114243.1"/>
    <property type="molecule type" value="Genomic_DNA"/>
</dbReference>
<proteinExistence type="predicted"/>
<dbReference type="RefSeq" id="XP_056515436.1">
    <property type="nucleotide sequence ID" value="XM_056650586.1"/>
</dbReference>
<dbReference type="Pfam" id="PF00001">
    <property type="entry name" value="7tm_1"/>
    <property type="match status" value="1"/>
</dbReference>
<dbReference type="SUPFAM" id="SSF81321">
    <property type="entry name" value="Family A G protein-coupled receptor-like"/>
    <property type="match status" value="1"/>
</dbReference>
<feature type="transmembrane region" description="Helical" evidence="6">
    <location>
        <begin position="324"/>
        <end position="345"/>
    </location>
</feature>
<reference evidence="8" key="1">
    <citation type="submission" date="2022-11" db="EMBL/GenBank/DDBJ databases">
        <authorList>
            <person name="Petersen C."/>
        </authorList>
    </citation>
    <scope>NUCLEOTIDE SEQUENCE</scope>
    <source>
        <strain evidence="8">IBT 34128</strain>
    </source>
</reference>
<dbReference type="GO" id="GO:0007166">
    <property type="term" value="P:cell surface receptor signaling pathway"/>
    <property type="evidence" value="ECO:0007669"/>
    <property type="project" value="InterPro"/>
</dbReference>
<evidence type="ECO:0000256" key="3">
    <source>
        <dbReference type="ARBA" id="ARBA00022989"/>
    </source>
</evidence>
<dbReference type="Proteomes" id="UP001141434">
    <property type="component" value="Unassembled WGS sequence"/>
</dbReference>
<feature type="region of interest" description="Disordered" evidence="5">
    <location>
        <begin position="371"/>
        <end position="413"/>
    </location>
</feature>
<comment type="caution">
    <text evidence="8">The sequence shown here is derived from an EMBL/GenBank/DDBJ whole genome shotgun (WGS) entry which is preliminary data.</text>
</comment>
<sequence length="413" mass="47073">MSDLTNYQHHALVVTERVNSSVSIICIVFVIVTYLFVPGFDKPINRLIYFASWGNLGSNIAALISESGPAAGRDSGLCQFQGFLVEMFLGVDCYWAFFMAVNVYLVFFRNYTVEQLRSLDVIYLILSFILSLIPSLTFIFISTPGRGRMYGDATIWCWITSEWDFMRIVFLYGIVWVALLFAFVIYAMTAKAIWDKREHLDGYLNPLNESPFVNTITTEVKITHEERPIVQDAGPHGISELTPDHDVYAVQVEADPQKPQSNMPDALRVRSITRNAAEQAQNQEAWLYARVAFLFFLVLMITWIPTSVNRVYALVDPMGMNFPLNYVASFVFPLQAFWNGIVYVITSQTACRKLLTRLFVRPFRKTNRQSALSGVKHDSRNMYPSRGKQRLRSFSSCSDQGGEGLELHHVPKQ</sequence>
<evidence type="ECO:0000256" key="4">
    <source>
        <dbReference type="ARBA" id="ARBA00023136"/>
    </source>
</evidence>
<evidence type="ECO:0000313" key="8">
    <source>
        <dbReference type="EMBL" id="KAJ5114243.1"/>
    </source>
</evidence>
<keyword evidence="2 6" id="KW-0812">Transmembrane</keyword>
<dbReference type="PANTHER" id="PTHR23112:SF22">
    <property type="entry name" value="G-PROTEIN COUPLED RECEPTOR"/>
    <property type="match status" value="1"/>
</dbReference>
<protein>
    <submittedName>
        <fullName evidence="8">G protein coupled receptor family protein</fullName>
    </submittedName>
</protein>
<feature type="transmembrane region" description="Helical" evidence="6">
    <location>
        <begin position="20"/>
        <end position="40"/>
    </location>
</feature>
<dbReference type="GeneID" id="81389754"/>
<evidence type="ECO:0000256" key="2">
    <source>
        <dbReference type="ARBA" id="ARBA00022692"/>
    </source>
</evidence>
<comment type="subcellular location">
    <subcellularLocation>
        <location evidence="1">Membrane</location>
        <topology evidence="1">Multi-pass membrane protein</topology>
    </subcellularLocation>
</comment>
<accession>A0A9W9G9C5</accession>
<dbReference type="OrthoDB" id="18453at2759"/>
<gene>
    <name evidence="8" type="ORF">NUU61_000002</name>
</gene>
<keyword evidence="4 6" id="KW-0472">Membrane</keyword>
<feature type="transmembrane region" description="Helical" evidence="6">
    <location>
        <begin position="168"/>
        <end position="188"/>
    </location>
</feature>
<reference evidence="8" key="2">
    <citation type="journal article" date="2023" name="IMA Fungus">
        <title>Comparative genomic study of the Penicillium genus elucidates a diverse pangenome and 15 lateral gene transfer events.</title>
        <authorList>
            <person name="Petersen C."/>
            <person name="Sorensen T."/>
            <person name="Nielsen M.R."/>
            <person name="Sondergaard T.E."/>
            <person name="Sorensen J.L."/>
            <person name="Fitzpatrick D.A."/>
            <person name="Frisvad J.C."/>
            <person name="Nielsen K.L."/>
        </authorList>
    </citation>
    <scope>NUCLEOTIDE SEQUENCE</scope>
    <source>
        <strain evidence="8">IBT 34128</strain>
    </source>
</reference>
<dbReference type="InterPro" id="IPR017981">
    <property type="entry name" value="GPCR_2-like_7TM"/>
</dbReference>
<evidence type="ECO:0000256" key="1">
    <source>
        <dbReference type="ARBA" id="ARBA00004141"/>
    </source>
</evidence>
<keyword evidence="9" id="KW-1185">Reference proteome</keyword>
<organism evidence="8 9">
    <name type="scientific">Penicillium alfredii</name>
    <dbReference type="NCBI Taxonomy" id="1506179"/>
    <lineage>
        <taxon>Eukaryota</taxon>
        <taxon>Fungi</taxon>
        <taxon>Dikarya</taxon>
        <taxon>Ascomycota</taxon>
        <taxon>Pezizomycotina</taxon>
        <taxon>Eurotiomycetes</taxon>
        <taxon>Eurotiomycetidae</taxon>
        <taxon>Eurotiales</taxon>
        <taxon>Aspergillaceae</taxon>
        <taxon>Penicillium</taxon>
    </lineage>
</organism>
<evidence type="ECO:0000256" key="6">
    <source>
        <dbReference type="SAM" id="Phobius"/>
    </source>
</evidence>